<keyword evidence="2" id="KW-1185">Reference proteome</keyword>
<accession>A0A9P0HV91</accession>
<dbReference type="EMBL" id="LR824541">
    <property type="protein sequence ID" value="CAH1635021.1"/>
    <property type="molecule type" value="Genomic_DNA"/>
</dbReference>
<protein>
    <submittedName>
        <fullName evidence="1">Uncharacterized protein</fullName>
    </submittedName>
</protein>
<gene>
    <name evidence="1" type="ORF">SPLIT_LOCUS383</name>
</gene>
<dbReference type="AlphaFoldDB" id="A0A9P0HV91"/>
<proteinExistence type="predicted"/>
<evidence type="ECO:0000313" key="2">
    <source>
        <dbReference type="Proteomes" id="UP001153321"/>
    </source>
</evidence>
<sequence>MMPSQTKGQKQKQSKASSIWKTTLLSRILTEVLDKAVSVDPVISCPDVNGNWDCSVFVTATSNETFGLLRYTTLALIPTPKRKLIPFRHQHRRYPTILKIRKCFEISICITIFAQFRRRAQTITFIGFGSDMI</sequence>
<evidence type="ECO:0000313" key="1">
    <source>
        <dbReference type="EMBL" id="CAH1635021.1"/>
    </source>
</evidence>
<organism evidence="1 2">
    <name type="scientific">Spodoptera littoralis</name>
    <name type="common">Egyptian cotton leafworm</name>
    <dbReference type="NCBI Taxonomy" id="7109"/>
    <lineage>
        <taxon>Eukaryota</taxon>
        <taxon>Metazoa</taxon>
        <taxon>Ecdysozoa</taxon>
        <taxon>Arthropoda</taxon>
        <taxon>Hexapoda</taxon>
        <taxon>Insecta</taxon>
        <taxon>Pterygota</taxon>
        <taxon>Neoptera</taxon>
        <taxon>Endopterygota</taxon>
        <taxon>Lepidoptera</taxon>
        <taxon>Glossata</taxon>
        <taxon>Ditrysia</taxon>
        <taxon>Noctuoidea</taxon>
        <taxon>Noctuidae</taxon>
        <taxon>Amphipyrinae</taxon>
        <taxon>Spodoptera</taxon>
    </lineage>
</organism>
<reference evidence="1" key="1">
    <citation type="submission" date="2022-02" db="EMBL/GenBank/DDBJ databases">
        <authorList>
            <person name="King R."/>
        </authorList>
    </citation>
    <scope>NUCLEOTIDE SEQUENCE</scope>
</reference>
<dbReference type="Proteomes" id="UP001153321">
    <property type="component" value="Chromosome 10"/>
</dbReference>
<name>A0A9P0HV91_SPOLI</name>